<feature type="domain" description="DUF7737" evidence="2">
    <location>
        <begin position="713"/>
        <end position="817"/>
    </location>
</feature>
<name>A0A6M0RM86_9CYAN</name>
<dbReference type="InterPro" id="IPR025406">
    <property type="entry name" value="DUF4132"/>
</dbReference>
<reference evidence="3 4" key="1">
    <citation type="journal article" date="2020" name="Microb. Ecol.">
        <title>Ecogenomics of the Marine Benthic Filamentous Cyanobacterium Adonisia.</title>
        <authorList>
            <person name="Walter J.M."/>
            <person name="Coutinho F.H."/>
            <person name="Leomil L."/>
            <person name="Hargreaves P.I."/>
            <person name="Campeao M.E."/>
            <person name="Vieira V.V."/>
            <person name="Silva B.S."/>
            <person name="Fistarol G.O."/>
            <person name="Salomon P.S."/>
            <person name="Sawabe T."/>
            <person name="Mino S."/>
            <person name="Hosokawa M."/>
            <person name="Miyashita H."/>
            <person name="Maruyama F."/>
            <person name="van Verk M.C."/>
            <person name="Dutilh B.E."/>
            <person name="Thompson C.C."/>
            <person name="Thompson F.L."/>
        </authorList>
    </citation>
    <scope>NUCLEOTIDE SEQUENCE [LARGE SCALE GENOMIC DNA]</scope>
    <source>
        <strain evidence="3 4">CCMR0081</strain>
    </source>
</reference>
<comment type="caution">
    <text evidence="3">The sequence shown here is derived from an EMBL/GenBank/DDBJ whole genome shotgun (WGS) entry which is preliminary data.</text>
</comment>
<keyword evidence="4" id="KW-1185">Reference proteome</keyword>
<accession>A0A6M0RM86</accession>
<dbReference type="Pfam" id="PF13569">
    <property type="entry name" value="DUF4132"/>
    <property type="match status" value="1"/>
</dbReference>
<dbReference type="AlphaFoldDB" id="A0A6M0RM86"/>
<proteinExistence type="predicted"/>
<dbReference type="InterPro" id="IPR056639">
    <property type="entry name" value="DUF7737"/>
</dbReference>
<dbReference type="Proteomes" id="UP000481033">
    <property type="component" value="Unassembled WGS sequence"/>
</dbReference>
<organism evidence="3 4">
    <name type="scientific">Adonisia turfae CCMR0081</name>
    <dbReference type="NCBI Taxonomy" id="2292702"/>
    <lineage>
        <taxon>Bacteria</taxon>
        <taxon>Bacillati</taxon>
        <taxon>Cyanobacteriota</taxon>
        <taxon>Adonisia</taxon>
        <taxon>Adonisia turfae</taxon>
    </lineage>
</organism>
<dbReference type="EMBL" id="QXHD01000004">
    <property type="protein sequence ID" value="NEZ57377.1"/>
    <property type="molecule type" value="Genomic_DNA"/>
</dbReference>
<sequence>MTRKHFDEITSAVQLLVEEQNWQYPYTFQTIKSAKPILAMSSAEQVLVVIEIARQLSQTQEDWQLISHLEEALFELLSRRLPIGHDDLLLLLELLIEPADVWDRERHRNYFHYSYTLIKNLPTLVNTIESYSKDNELTSELQSTVGTLCSKLEHGHIYYRREISQLRIASQLLPIVPGEAWSDVAISDLLALSTSAQSDWKKLLIICANAKQSKPSAKWKRISAAALEKVGHEDFRQAIVRWFPLVDKPRTQPIRHYEDQSHLLHEVNVDILKGLVWLCTNFETADIVRAVGALGLSAYRRVKGVGERCVRLGNACVWCLGQIPTEETMGQLAILKAKVKYRGAQREIAKALTVISNRTGQSLEALAEEAVPTYGLSEVGKRQEQFGDFTATLSVVDTQTIEFAWYRPDGKRQKSVPKFVKEHHPNELKALKQAGKDIKKLLSVQCDLIESSYLQRRTWTYATWCKNYLNHPLIGILARRLIWQFHIQEQTIPAIWWQGQLVTTEGKPLEKIQPDTTVDLWHPLNMATEQVLAWRSWLLDHRVKQPFKQAHREIYLLTDAEKTTNTYSNRFAAHIIKQHQFNSLCRSREWENYLILSFDCREPGSQARRQLSEWSLQAEFWIEAIVDNAEDPYGAYPYLSTDQVRFSTTDAPNTPISLSDVPKLVFSEVLRDVDLFVGVASIGNDPNWRPGQQQERYNTYWQSYSFGQLSETAKTRQQLFESLIPRLKIADCCQVTERFLVVQGKLRTYKIHLGSGNILMEPNDQYLCIVPGRTSKSNTTNVFLPFEGDGTTAIILSKAFLLAADDKINDPTIVSQLKLRSLSA</sequence>
<evidence type="ECO:0000313" key="3">
    <source>
        <dbReference type="EMBL" id="NEZ57377.1"/>
    </source>
</evidence>
<dbReference type="RefSeq" id="WP_163699454.1">
    <property type="nucleotide sequence ID" value="NZ_QXHD01000004.1"/>
</dbReference>
<evidence type="ECO:0000259" key="1">
    <source>
        <dbReference type="Pfam" id="PF13569"/>
    </source>
</evidence>
<feature type="domain" description="DUF4132" evidence="1">
    <location>
        <begin position="410"/>
        <end position="590"/>
    </location>
</feature>
<evidence type="ECO:0000259" key="2">
    <source>
        <dbReference type="Pfam" id="PF24879"/>
    </source>
</evidence>
<protein>
    <submittedName>
        <fullName evidence="3">DUF4132 domain-containing protein</fullName>
    </submittedName>
</protein>
<gene>
    <name evidence="3" type="ORF">DXZ20_17195</name>
</gene>
<evidence type="ECO:0000313" key="4">
    <source>
        <dbReference type="Proteomes" id="UP000481033"/>
    </source>
</evidence>
<dbReference type="Pfam" id="PF24879">
    <property type="entry name" value="DUF7737"/>
    <property type="match status" value="1"/>
</dbReference>